<evidence type="ECO:0000256" key="1">
    <source>
        <dbReference type="SAM" id="MobiDB-lite"/>
    </source>
</evidence>
<keyword evidence="4" id="KW-1185">Reference proteome</keyword>
<evidence type="ECO:0000313" key="4">
    <source>
        <dbReference type="Proteomes" id="UP000319263"/>
    </source>
</evidence>
<sequence length="315" mass="33005">MCHGALLLSSLSAQHLMARPAVPVAAGLRWNGGGSGNVLWPMDIAVIGTGKIGSALGEAWSRAGHQVSYGSRDPGTTRQPGVDSIAVVLPAAEVVILAQPGSAVADFVAQHRKALKDKIVIDAANRSGERPLHSRAAFADIEGVRYVRAFNTLLVRNFTEPLPDSDLFFAADVSARPIAEQLISEVGLRPPYVGGPDAADAVDGLLILSAALFEQRDGDAYFAYRLIEPASVAVGNQSPWGCVPAEPHPVRFPTSVGNRRPLPLELRSFSNQSGETGTWGTRPGHPVRGSLARPRPGPATRTAVSGGSGRAGRPG</sequence>
<dbReference type="AlphaFoldDB" id="A0A516PXF5"/>
<feature type="domain" description="Pyrroline-5-carboxylate reductase catalytic N-terminal" evidence="2">
    <location>
        <begin position="44"/>
        <end position="125"/>
    </location>
</feature>
<evidence type="ECO:0000259" key="2">
    <source>
        <dbReference type="Pfam" id="PF03807"/>
    </source>
</evidence>
<name>A0A516PXF5_9ACTN</name>
<proteinExistence type="predicted"/>
<dbReference type="Proteomes" id="UP000319263">
    <property type="component" value="Chromosome"/>
</dbReference>
<reference evidence="3 4" key="1">
    <citation type="submission" date="2019-07" db="EMBL/GenBank/DDBJ databases">
        <title>Microlunatus dokdonensis sp. nov. isolated from the rhizospheric soil of the wild plant Elymus tsukushiensis.</title>
        <authorList>
            <person name="Ghim S.-Y."/>
            <person name="Hwang Y.-J."/>
            <person name="Son J.-S."/>
            <person name="Shin J.-H."/>
        </authorList>
    </citation>
    <scope>NUCLEOTIDE SEQUENCE [LARGE SCALE GENOMIC DNA]</scope>
    <source>
        <strain evidence="3 4">KUDC0627</strain>
    </source>
</reference>
<organism evidence="3 4">
    <name type="scientific">Microlunatus elymi</name>
    <dbReference type="NCBI Taxonomy" id="2596828"/>
    <lineage>
        <taxon>Bacteria</taxon>
        <taxon>Bacillati</taxon>
        <taxon>Actinomycetota</taxon>
        <taxon>Actinomycetes</taxon>
        <taxon>Propionibacteriales</taxon>
        <taxon>Propionibacteriaceae</taxon>
        <taxon>Microlunatus</taxon>
    </lineage>
</organism>
<evidence type="ECO:0000313" key="3">
    <source>
        <dbReference type="EMBL" id="QDP95853.1"/>
    </source>
</evidence>
<feature type="region of interest" description="Disordered" evidence="1">
    <location>
        <begin position="269"/>
        <end position="315"/>
    </location>
</feature>
<dbReference type="SUPFAM" id="SSF51735">
    <property type="entry name" value="NAD(P)-binding Rossmann-fold domains"/>
    <property type="match status" value="1"/>
</dbReference>
<dbReference type="Pfam" id="PF03807">
    <property type="entry name" value="F420_oxidored"/>
    <property type="match status" value="1"/>
</dbReference>
<dbReference type="EMBL" id="CP041692">
    <property type="protein sequence ID" value="QDP95853.1"/>
    <property type="molecule type" value="Genomic_DNA"/>
</dbReference>
<protein>
    <recommendedName>
        <fullName evidence="2">Pyrroline-5-carboxylate reductase catalytic N-terminal domain-containing protein</fullName>
    </recommendedName>
</protein>
<dbReference type="InterPro" id="IPR028939">
    <property type="entry name" value="P5C_Rdtase_cat_N"/>
</dbReference>
<accession>A0A516PXF5</accession>
<dbReference type="KEGG" id="mik:FOE78_08025"/>
<dbReference type="Gene3D" id="3.40.50.720">
    <property type="entry name" value="NAD(P)-binding Rossmann-like Domain"/>
    <property type="match status" value="1"/>
</dbReference>
<dbReference type="OrthoDB" id="3194817at2"/>
<feature type="compositionally biased region" description="Polar residues" evidence="1">
    <location>
        <begin position="269"/>
        <end position="279"/>
    </location>
</feature>
<dbReference type="InterPro" id="IPR036291">
    <property type="entry name" value="NAD(P)-bd_dom_sf"/>
</dbReference>
<gene>
    <name evidence="3" type="ORF">FOE78_08025</name>
</gene>
<feature type="compositionally biased region" description="Gly residues" evidence="1">
    <location>
        <begin position="306"/>
        <end position="315"/>
    </location>
</feature>